<dbReference type="CDD" id="cd11642">
    <property type="entry name" value="SUMT"/>
    <property type="match status" value="1"/>
</dbReference>
<evidence type="ECO:0000256" key="4">
    <source>
        <dbReference type="ARBA" id="ARBA00022691"/>
    </source>
</evidence>
<dbReference type="EMBL" id="VUMD01000020">
    <property type="protein sequence ID" value="MSS38219.1"/>
    <property type="molecule type" value="Genomic_DNA"/>
</dbReference>
<dbReference type="InterPro" id="IPR035996">
    <property type="entry name" value="4pyrrol_Methylase_sf"/>
</dbReference>
<keyword evidence="4" id="KW-0949">S-adenosyl-L-methionine</keyword>
<dbReference type="InterPro" id="IPR014776">
    <property type="entry name" value="4pyrrole_Mease_sub2"/>
</dbReference>
<keyword evidence="5" id="KW-0627">Porphyrin biosynthesis</keyword>
<dbReference type="Pfam" id="PF00590">
    <property type="entry name" value="TP_methylase"/>
    <property type="match status" value="1"/>
</dbReference>
<dbReference type="Gene3D" id="3.40.1010.10">
    <property type="entry name" value="Cobalt-precorrin-4 Transmethylase, Domain 1"/>
    <property type="match status" value="1"/>
</dbReference>
<dbReference type="GO" id="GO:0032259">
    <property type="term" value="P:methylation"/>
    <property type="evidence" value="ECO:0007669"/>
    <property type="project" value="UniProtKB-KW"/>
</dbReference>
<dbReference type="CDD" id="cd06578">
    <property type="entry name" value="HemD"/>
    <property type="match status" value="1"/>
</dbReference>
<dbReference type="InterPro" id="IPR014777">
    <property type="entry name" value="4pyrrole_Mease_sub1"/>
</dbReference>
<dbReference type="GO" id="GO:0004851">
    <property type="term" value="F:uroporphyrin-III C-methyltransferase activity"/>
    <property type="evidence" value="ECO:0007669"/>
    <property type="project" value="UniProtKB-EC"/>
</dbReference>
<keyword evidence="2 8" id="KW-0489">Methyltransferase</keyword>
<feature type="domain" description="Tetrapyrrole methylase" evidence="6">
    <location>
        <begin position="6"/>
        <end position="218"/>
    </location>
</feature>
<dbReference type="RefSeq" id="WP_154473659.1">
    <property type="nucleotide sequence ID" value="NZ_VUMD01000020.1"/>
</dbReference>
<dbReference type="AlphaFoldDB" id="A0A7X2NNS7"/>
<evidence type="ECO:0000313" key="9">
    <source>
        <dbReference type="Proteomes" id="UP000429958"/>
    </source>
</evidence>
<dbReference type="InterPro" id="IPR036108">
    <property type="entry name" value="4pyrrol_syn_uPrphyn_synt_sf"/>
</dbReference>
<accession>A0A7X2NNS7</accession>
<dbReference type="Pfam" id="PF02602">
    <property type="entry name" value="HEM4"/>
    <property type="match status" value="1"/>
</dbReference>
<sequence>MKKQGRVYLIGAGPGDPGLITLKGMELLKTCDAVVYDHLASDALLEWTQPGCKRIFVGKQIGHHSMKQEEINSILLNLAQEGLTVARLKGGDPFVFGRGGEEALALEQAGIPYESVPGVTSAVAVPECAGIPVTHREVSRSFHVITGHTQSDRDCLPPDLELYGTLPGTLVFLMGLKQLPLIVKGLIQGGKPCETPAAVIEKGTLPDQRVVRGSLMNLEEKVMEAGLKTPAIIVVGEVAAYEMYSSLDKPLSGLRVGITGTEHFAGKLKASLEAKGALCTWIYAMELISRENTVEMREIYRRLDTYSWVVFTSANGVRLFFRGLLKTGRDFRALGGLKFAVIGSGTAEKLYEYGFRPDYMPHEYSAKALGRGLAPLLTKEDHILIPRSRGGSKELIRELERSEASLKDLVLYEVKGRKQADEIGRAELYDYLVFASASGVTSFFENTQSLLLTLQSEEKEGKTPKLACIGHITASALEAMGLKADVTAKSYDIRGLAEAIERCAKGQSVSGALKRRAKKG</sequence>
<dbReference type="Proteomes" id="UP000429958">
    <property type="component" value="Unassembled WGS sequence"/>
</dbReference>
<dbReference type="InterPro" id="IPR050161">
    <property type="entry name" value="Siro_Cobalamin_biosynth"/>
</dbReference>
<proteinExistence type="predicted"/>
<evidence type="ECO:0000259" key="6">
    <source>
        <dbReference type="Pfam" id="PF00590"/>
    </source>
</evidence>
<evidence type="ECO:0000256" key="2">
    <source>
        <dbReference type="ARBA" id="ARBA00022603"/>
    </source>
</evidence>
<organism evidence="8 9">
    <name type="scientific">Clostridium porci</name>
    <dbReference type="NCBI Taxonomy" id="2605778"/>
    <lineage>
        <taxon>Bacteria</taxon>
        <taxon>Bacillati</taxon>
        <taxon>Bacillota</taxon>
        <taxon>Clostridia</taxon>
        <taxon>Eubacteriales</taxon>
        <taxon>Clostridiaceae</taxon>
        <taxon>Clostridium</taxon>
    </lineage>
</organism>
<dbReference type="InterPro" id="IPR006366">
    <property type="entry name" value="CobA/CysG_C"/>
</dbReference>
<dbReference type="SUPFAM" id="SSF53790">
    <property type="entry name" value="Tetrapyrrole methylase"/>
    <property type="match status" value="1"/>
</dbReference>
<dbReference type="GO" id="GO:0019354">
    <property type="term" value="P:siroheme biosynthetic process"/>
    <property type="evidence" value="ECO:0007669"/>
    <property type="project" value="InterPro"/>
</dbReference>
<evidence type="ECO:0000313" key="8">
    <source>
        <dbReference type="EMBL" id="MSS38219.1"/>
    </source>
</evidence>
<reference evidence="8 9" key="1">
    <citation type="submission" date="2019-08" db="EMBL/GenBank/DDBJ databases">
        <title>In-depth cultivation of the pig gut microbiome towards novel bacterial diversity and tailored functional studies.</title>
        <authorList>
            <person name="Wylensek D."/>
            <person name="Hitch T.C.A."/>
            <person name="Clavel T."/>
        </authorList>
    </citation>
    <scope>NUCLEOTIDE SEQUENCE [LARGE SCALE GENOMIC DNA]</scope>
    <source>
        <strain evidence="8 9">WCA-389-WT-23D1</strain>
    </source>
</reference>
<dbReference type="NCBIfam" id="TIGR01469">
    <property type="entry name" value="cobA_cysG_Cterm"/>
    <property type="match status" value="1"/>
</dbReference>
<evidence type="ECO:0000256" key="3">
    <source>
        <dbReference type="ARBA" id="ARBA00022679"/>
    </source>
</evidence>
<dbReference type="PROSITE" id="PS00839">
    <property type="entry name" value="SUMT_1"/>
    <property type="match status" value="1"/>
</dbReference>
<dbReference type="InterPro" id="IPR003043">
    <property type="entry name" value="Uropor_MeTrfase_CS"/>
</dbReference>
<keyword evidence="3 8" id="KW-0808">Transferase</keyword>
<evidence type="ECO:0000259" key="7">
    <source>
        <dbReference type="Pfam" id="PF02602"/>
    </source>
</evidence>
<dbReference type="Gene3D" id="3.30.950.10">
    <property type="entry name" value="Methyltransferase, Cobalt-precorrin-4 Transmethylase, Domain 2"/>
    <property type="match status" value="1"/>
</dbReference>
<dbReference type="GO" id="GO:0004852">
    <property type="term" value="F:uroporphyrinogen-III synthase activity"/>
    <property type="evidence" value="ECO:0007669"/>
    <property type="project" value="InterPro"/>
</dbReference>
<dbReference type="PANTHER" id="PTHR45790">
    <property type="entry name" value="SIROHEME SYNTHASE-RELATED"/>
    <property type="match status" value="1"/>
</dbReference>
<dbReference type="PANTHER" id="PTHR45790:SF3">
    <property type="entry name" value="S-ADENOSYL-L-METHIONINE-DEPENDENT UROPORPHYRINOGEN III METHYLTRANSFERASE, CHLOROPLASTIC"/>
    <property type="match status" value="1"/>
</dbReference>
<dbReference type="InterPro" id="IPR003754">
    <property type="entry name" value="4pyrrol_synth_uPrphyn_synth"/>
</dbReference>
<comment type="caution">
    <text evidence="8">The sequence shown here is derived from an EMBL/GenBank/DDBJ whole genome shotgun (WGS) entry which is preliminary data.</text>
</comment>
<dbReference type="FunFam" id="3.40.1010.10:FF:000001">
    <property type="entry name" value="Siroheme synthase"/>
    <property type="match status" value="1"/>
</dbReference>
<evidence type="ECO:0000256" key="1">
    <source>
        <dbReference type="ARBA" id="ARBA00012162"/>
    </source>
</evidence>
<evidence type="ECO:0000256" key="5">
    <source>
        <dbReference type="ARBA" id="ARBA00023244"/>
    </source>
</evidence>
<dbReference type="Gene3D" id="3.40.50.10090">
    <property type="match status" value="2"/>
</dbReference>
<dbReference type="FunFam" id="3.30.950.10:FF:000001">
    <property type="entry name" value="Siroheme synthase"/>
    <property type="match status" value="1"/>
</dbReference>
<protein>
    <recommendedName>
        <fullName evidence="1">uroporphyrinogen-III C-methyltransferase</fullName>
        <ecNumber evidence="1">2.1.1.107</ecNumber>
    </recommendedName>
</protein>
<dbReference type="InterPro" id="IPR000878">
    <property type="entry name" value="4pyrrol_Mease"/>
</dbReference>
<dbReference type="EC" id="2.1.1.107" evidence="1"/>
<feature type="domain" description="Tetrapyrrole biosynthesis uroporphyrinogen III synthase" evidence="7">
    <location>
        <begin position="268"/>
        <end position="497"/>
    </location>
</feature>
<dbReference type="NCBIfam" id="NF004790">
    <property type="entry name" value="PRK06136.1"/>
    <property type="match status" value="1"/>
</dbReference>
<keyword evidence="9" id="KW-1185">Reference proteome</keyword>
<name>A0A7X2NNS7_9CLOT</name>
<gene>
    <name evidence="8" type="primary">cobA</name>
    <name evidence="8" type="ORF">FYJ39_17185</name>
</gene>
<dbReference type="SUPFAM" id="SSF69618">
    <property type="entry name" value="HemD-like"/>
    <property type="match status" value="1"/>
</dbReference>